<accession>A0ABX5QAX5</accession>
<evidence type="ECO:0000313" key="1">
    <source>
        <dbReference type="EMBL" id="QAA23824.1"/>
    </source>
</evidence>
<dbReference type="Proteomes" id="UP000285882">
    <property type="component" value="Chromosome"/>
</dbReference>
<dbReference type="EMBL" id="CP025688">
    <property type="protein sequence ID" value="QAA23824.1"/>
    <property type="molecule type" value="Genomic_DNA"/>
</dbReference>
<name>A0ABX5QAX5_9BACL</name>
<gene>
    <name evidence="1" type="ORF">C0674_15185</name>
</gene>
<evidence type="ECO:0000313" key="2">
    <source>
        <dbReference type="Proteomes" id="UP000285882"/>
    </source>
</evidence>
<organism evidence="1 2">
    <name type="scientific">Sporolactobacillus terrae</name>
    <dbReference type="NCBI Taxonomy" id="269673"/>
    <lineage>
        <taxon>Bacteria</taxon>
        <taxon>Bacillati</taxon>
        <taxon>Bacillota</taxon>
        <taxon>Bacilli</taxon>
        <taxon>Bacillales</taxon>
        <taxon>Sporolactobacillaceae</taxon>
        <taxon>Sporolactobacillus</taxon>
    </lineage>
</organism>
<proteinExistence type="predicted"/>
<protein>
    <submittedName>
        <fullName evidence="1">Uncharacterized protein</fullName>
    </submittedName>
</protein>
<reference evidence="1 2" key="1">
    <citation type="submission" date="2018-01" db="EMBL/GenBank/DDBJ databases">
        <title>Complete genome sequencing of Sporolactobacillus terrae DLG3.</title>
        <authorList>
            <person name="Nam Y.-D."/>
            <person name="Kang J."/>
            <person name="Chung W.-H."/>
        </authorList>
    </citation>
    <scope>NUCLEOTIDE SEQUENCE [LARGE SCALE GENOMIC DNA]</scope>
    <source>
        <strain evidence="1 2">DLG3</strain>
    </source>
</reference>
<keyword evidence="2" id="KW-1185">Reference proteome</keyword>
<sequence length="132" mass="14670">MAKSSDLATHLSVLNRRFGYSLTAGAPRAPQTGRNLRDLAGTHQQRAIPLAPERLRFDSRSRHSSIGLKTGQNHKLYPVRKLGFAKPLAKAKSPPATAMDGLVFGEPQDAAFYRTTYTRFLKSLIFYPFLPV</sequence>